<dbReference type="AlphaFoldDB" id="A0A1Z4JGL7"/>
<protein>
    <submittedName>
        <fullName evidence="1">Uncharacterized protein</fullName>
    </submittedName>
</protein>
<gene>
    <name evidence="1" type="ORF">NIES2135_27140</name>
</gene>
<evidence type="ECO:0000313" key="1">
    <source>
        <dbReference type="EMBL" id="BAY55889.1"/>
    </source>
</evidence>
<accession>A0A1Z4JGL7</accession>
<name>A0A1Z4JGL7_LEPBY</name>
<dbReference type="EMBL" id="AP018203">
    <property type="protein sequence ID" value="BAY55889.1"/>
    <property type="molecule type" value="Genomic_DNA"/>
</dbReference>
<sequence length="88" mass="9880">MNDLHTGTAFTAWFVDQAPILINSTLLIMKTELQIDCMKEAEVTKIAKSIDQIAILAEQLGIKTIRILHRGISCYVLPVRLALIYPIK</sequence>
<reference evidence="1 2" key="1">
    <citation type="submission" date="2017-06" db="EMBL/GenBank/DDBJ databases">
        <title>Genome sequencing of cyanobaciteial culture collection at National Institute for Environmental Studies (NIES).</title>
        <authorList>
            <person name="Hirose Y."/>
            <person name="Shimura Y."/>
            <person name="Fujisawa T."/>
            <person name="Nakamura Y."/>
            <person name="Kawachi M."/>
        </authorList>
    </citation>
    <scope>NUCLEOTIDE SEQUENCE [LARGE SCALE GENOMIC DNA]</scope>
    <source>
        <strain evidence="1 2">NIES-2135</strain>
    </source>
</reference>
<keyword evidence="2" id="KW-1185">Reference proteome</keyword>
<proteinExistence type="predicted"/>
<evidence type="ECO:0000313" key="2">
    <source>
        <dbReference type="Proteomes" id="UP000217895"/>
    </source>
</evidence>
<dbReference type="Proteomes" id="UP000217895">
    <property type="component" value="Chromosome"/>
</dbReference>
<organism evidence="1 2">
    <name type="scientific">Leptolyngbya boryana NIES-2135</name>
    <dbReference type="NCBI Taxonomy" id="1973484"/>
    <lineage>
        <taxon>Bacteria</taxon>
        <taxon>Bacillati</taxon>
        <taxon>Cyanobacteriota</taxon>
        <taxon>Cyanophyceae</taxon>
        <taxon>Leptolyngbyales</taxon>
        <taxon>Leptolyngbyaceae</taxon>
        <taxon>Leptolyngbya group</taxon>
        <taxon>Leptolyngbya</taxon>
    </lineage>
</organism>